<dbReference type="EC" id="3.4.-.-" evidence="1"/>
<dbReference type="EMBL" id="JBJURJ010000017">
    <property type="protein sequence ID" value="MFM9331260.1"/>
    <property type="molecule type" value="Genomic_DNA"/>
</dbReference>
<keyword evidence="2" id="KW-1185">Reference proteome</keyword>
<comment type="caution">
    <text evidence="1">The sequence shown here is derived from an EMBL/GenBank/DDBJ whole genome shotgun (WGS) entry which is preliminary data.</text>
</comment>
<accession>A0ACC7P3F8</accession>
<protein>
    <submittedName>
        <fullName evidence="1">Alpha/beta hydrolase family protein</fullName>
        <ecNumber evidence="1">3.4.-.-</ecNumber>
    </submittedName>
</protein>
<dbReference type="Proteomes" id="UP001631969">
    <property type="component" value="Unassembled WGS sequence"/>
</dbReference>
<reference evidence="1" key="1">
    <citation type="submission" date="2024-12" db="EMBL/GenBank/DDBJ databases">
        <authorList>
            <person name="Wu N."/>
        </authorList>
    </citation>
    <scope>NUCLEOTIDE SEQUENCE</scope>
    <source>
        <strain evidence="1">P15</strain>
    </source>
</reference>
<gene>
    <name evidence="1" type="ORF">ACI1P1_23475</name>
</gene>
<evidence type="ECO:0000313" key="2">
    <source>
        <dbReference type="Proteomes" id="UP001631969"/>
    </source>
</evidence>
<proteinExistence type="predicted"/>
<evidence type="ECO:0000313" key="1">
    <source>
        <dbReference type="EMBL" id="MFM9331260.1"/>
    </source>
</evidence>
<name>A0ACC7P3F8_9BACL</name>
<keyword evidence="1" id="KW-0378">Hydrolase</keyword>
<sequence length="361" mass="39937">MENEAGEAGIKIPDWTTDAFLGTLYERTAARRQENRRNAGKPEQQAWLRSRLKAALGGFPERDHPLRARKLERTEYKDFILERVVYTTMESVHVPVMVQIPKKGQGPWPAVLACHGHGSGQRDAAGLDELGRELEEPGIHNRFAVQLVRKGMLVVIPEIMGFGVRRMAEELKANPHYSSCGTLASQLLMYGRTLAGMRVFEAMRALDYMASRPDVDSSRMGVFGFSGGGLIAAFTAGLDERVQAAVLCGWANTFRGSTLAMHHCIDNYLPGLLLDTEQPELAGLMAPRALFVESGDQDPIFPVEHTRQAIAWLEAHYSAWDAPGQFAWDIHPGGHEINGRKSAEWLLRKLGVGQVPGLEAE</sequence>
<organism evidence="1 2">
    <name type="scientific">Paenibacillus mesotrionivorans</name>
    <dbReference type="NCBI Taxonomy" id="3160968"/>
    <lineage>
        <taxon>Bacteria</taxon>
        <taxon>Bacillati</taxon>
        <taxon>Bacillota</taxon>
        <taxon>Bacilli</taxon>
        <taxon>Bacillales</taxon>
        <taxon>Paenibacillaceae</taxon>
        <taxon>Paenibacillus</taxon>
    </lineage>
</organism>